<dbReference type="Pfam" id="PF05132">
    <property type="entry name" value="RNA_pol_Rpc4"/>
    <property type="match status" value="1"/>
</dbReference>
<dbReference type="PANTHER" id="PTHR13408">
    <property type="entry name" value="DNA-DIRECTED RNA POLYMERASE III"/>
    <property type="match status" value="1"/>
</dbReference>
<protein>
    <recommendedName>
        <fullName evidence="4">DNA-directed RNA polymerase III subunit RPC4</fullName>
    </recommendedName>
</protein>
<evidence type="ECO:0000313" key="2">
    <source>
        <dbReference type="EMBL" id="KAH7537846.1"/>
    </source>
</evidence>
<dbReference type="EMBL" id="JAEACU010000003">
    <property type="protein sequence ID" value="KAH7537846.1"/>
    <property type="molecule type" value="Genomic_DNA"/>
</dbReference>
<feature type="compositionally biased region" description="Low complexity" evidence="1">
    <location>
        <begin position="233"/>
        <end position="247"/>
    </location>
</feature>
<feature type="compositionally biased region" description="Basic and acidic residues" evidence="1">
    <location>
        <begin position="88"/>
        <end position="113"/>
    </location>
</feature>
<feature type="region of interest" description="Disordered" evidence="1">
    <location>
        <begin position="222"/>
        <end position="247"/>
    </location>
</feature>
<dbReference type="GO" id="GO:0042797">
    <property type="term" value="P:tRNA transcription by RNA polymerase III"/>
    <property type="evidence" value="ECO:0007669"/>
    <property type="project" value="TreeGrafter"/>
</dbReference>
<dbReference type="AlphaFoldDB" id="A0A978VQM1"/>
<evidence type="ECO:0000313" key="3">
    <source>
        <dbReference type="Proteomes" id="UP000813462"/>
    </source>
</evidence>
<dbReference type="GO" id="GO:0005666">
    <property type="term" value="C:RNA polymerase III complex"/>
    <property type="evidence" value="ECO:0007669"/>
    <property type="project" value="InterPro"/>
</dbReference>
<feature type="region of interest" description="Disordered" evidence="1">
    <location>
        <begin position="1"/>
        <end position="119"/>
    </location>
</feature>
<dbReference type="OrthoDB" id="5836119at2759"/>
<dbReference type="Proteomes" id="UP000813462">
    <property type="component" value="Unassembled WGS sequence"/>
</dbReference>
<organism evidence="2 3">
    <name type="scientific">Ziziphus jujuba var. spinosa</name>
    <dbReference type="NCBI Taxonomy" id="714518"/>
    <lineage>
        <taxon>Eukaryota</taxon>
        <taxon>Viridiplantae</taxon>
        <taxon>Streptophyta</taxon>
        <taxon>Embryophyta</taxon>
        <taxon>Tracheophyta</taxon>
        <taxon>Spermatophyta</taxon>
        <taxon>Magnoliopsida</taxon>
        <taxon>eudicotyledons</taxon>
        <taxon>Gunneridae</taxon>
        <taxon>Pentapetalae</taxon>
        <taxon>rosids</taxon>
        <taxon>fabids</taxon>
        <taxon>Rosales</taxon>
        <taxon>Rhamnaceae</taxon>
        <taxon>Paliureae</taxon>
        <taxon>Ziziphus</taxon>
    </lineage>
</organism>
<proteinExistence type="predicted"/>
<feature type="compositionally biased region" description="Basic residues" evidence="1">
    <location>
        <begin position="10"/>
        <end position="27"/>
    </location>
</feature>
<dbReference type="PANTHER" id="PTHR13408:SF6">
    <property type="entry name" value="DNA BINDING PROTEIN"/>
    <property type="match status" value="1"/>
</dbReference>
<sequence>MEQDGSSSTTRKKLRFAPKPPPRRKPRPPPPKKEAGDEDVDEAKEAKSLLRQFNENLTRRGSRAEKKSSVQVAFGPGATHSSSIRTFGVDKARNSYKSSDVEPKVSESSDSEKIISPLPLDKAGTGAALEEVRDLSTQTVKKEYKEPWDYNHSYYPITLPLRPPYSGDPELLNEAEFGEAARNKEYDETAIHPASELGLMEENGERKMFFFQLPATLPMVKRSASSKGKEKVGSSTSSGSVGMSSKGSKLEELHGGCMGKMLVYKSGAVKLKLGDTLFDVSPGSDFQVSQNVVAINTAEKECNVLGELNKLVVVSPDVCSVLNSVIDLG</sequence>
<comment type="caution">
    <text evidence="2">The sequence shown here is derived from an EMBL/GenBank/DDBJ whole genome shotgun (WGS) entry which is preliminary data.</text>
</comment>
<evidence type="ECO:0000256" key="1">
    <source>
        <dbReference type="SAM" id="MobiDB-lite"/>
    </source>
</evidence>
<dbReference type="InterPro" id="IPR007811">
    <property type="entry name" value="RPC4"/>
</dbReference>
<evidence type="ECO:0008006" key="4">
    <source>
        <dbReference type="Google" id="ProtNLM"/>
    </source>
</evidence>
<accession>A0A978VQM1</accession>
<reference evidence="2" key="1">
    <citation type="journal article" date="2021" name="Front. Plant Sci.">
        <title>Chromosome-Scale Genome Assembly for Chinese Sour Jujube and Insights Into Its Genome Evolution and Domestication Signature.</title>
        <authorList>
            <person name="Shen L.-Y."/>
            <person name="Luo H."/>
            <person name="Wang X.-L."/>
            <person name="Wang X.-M."/>
            <person name="Qiu X.-J."/>
            <person name="Liu H."/>
            <person name="Zhou S.-S."/>
            <person name="Jia K.-H."/>
            <person name="Nie S."/>
            <person name="Bao Y.-T."/>
            <person name="Zhang R.-G."/>
            <person name="Yun Q.-Z."/>
            <person name="Chai Y.-H."/>
            <person name="Lu J.-Y."/>
            <person name="Li Y."/>
            <person name="Zhao S.-W."/>
            <person name="Mao J.-F."/>
            <person name="Jia S.-G."/>
            <person name="Mao Y.-M."/>
        </authorList>
    </citation>
    <scope>NUCLEOTIDE SEQUENCE</scope>
    <source>
        <strain evidence="2">AT0</strain>
        <tissue evidence="2">Leaf</tissue>
    </source>
</reference>
<name>A0A978VQM1_ZIZJJ</name>
<gene>
    <name evidence="2" type="ORF">FEM48_Zijuj03G0136400</name>
</gene>
<dbReference type="GO" id="GO:0003677">
    <property type="term" value="F:DNA binding"/>
    <property type="evidence" value="ECO:0007669"/>
    <property type="project" value="InterPro"/>
</dbReference>